<name>A0ABR5AQS0_BACBA</name>
<dbReference type="Proteomes" id="UP000031982">
    <property type="component" value="Unassembled WGS sequence"/>
</dbReference>
<keyword evidence="4" id="KW-1185">Reference proteome</keyword>
<gene>
    <name evidence="3" type="ORF">SD77_1856</name>
</gene>
<dbReference type="SMART" id="SM00530">
    <property type="entry name" value="HTH_XRE"/>
    <property type="match status" value="1"/>
</dbReference>
<feature type="domain" description="HTH cro/C1-type" evidence="2">
    <location>
        <begin position="11"/>
        <end position="65"/>
    </location>
</feature>
<protein>
    <submittedName>
        <fullName evidence="3">Transcriptional regulator</fullName>
    </submittedName>
</protein>
<proteinExistence type="predicted"/>
<dbReference type="PANTHER" id="PTHR46558:SF11">
    <property type="entry name" value="HTH-TYPE TRANSCRIPTIONAL REGULATOR XRE"/>
    <property type="match status" value="1"/>
</dbReference>
<dbReference type="InterPro" id="IPR010982">
    <property type="entry name" value="Lambda_DNA-bd_dom_sf"/>
</dbReference>
<comment type="caution">
    <text evidence="3">The sequence shown here is derived from an EMBL/GenBank/DDBJ whole genome shotgun (WGS) entry which is preliminary data.</text>
</comment>
<accession>A0ABR5AQS0</accession>
<dbReference type="Gene3D" id="1.10.260.40">
    <property type="entry name" value="lambda repressor-like DNA-binding domains"/>
    <property type="match status" value="1"/>
</dbReference>
<organism evidence="3 4">
    <name type="scientific">Bacillus badius</name>
    <dbReference type="NCBI Taxonomy" id="1455"/>
    <lineage>
        <taxon>Bacteria</taxon>
        <taxon>Bacillati</taxon>
        <taxon>Bacillota</taxon>
        <taxon>Bacilli</taxon>
        <taxon>Bacillales</taxon>
        <taxon>Bacillaceae</taxon>
        <taxon>Pseudobacillus</taxon>
    </lineage>
</organism>
<dbReference type="InterPro" id="IPR001387">
    <property type="entry name" value="Cro/C1-type_HTH"/>
</dbReference>
<dbReference type="PROSITE" id="PS50943">
    <property type="entry name" value="HTH_CROC1"/>
    <property type="match status" value="1"/>
</dbReference>
<dbReference type="Pfam" id="PF01381">
    <property type="entry name" value="HTH_3"/>
    <property type="match status" value="1"/>
</dbReference>
<dbReference type="PANTHER" id="PTHR46558">
    <property type="entry name" value="TRACRIPTIONAL REGULATORY PROTEIN-RELATED-RELATED"/>
    <property type="match status" value="1"/>
</dbReference>
<keyword evidence="1" id="KW-0238">DNA-binding</keyword>
<evidence type="ECO:0000259" key="2">
    <source>
        <dbReference type="PROSITE" id="PS50943"/>
    </source>
</evidence>
<dbReference type="EMBL" id="JXLP01000018">
    <property type="protein sequence ID" value="KIL77104.1"/>
    <property type="molecule type" value="Genomic_DNA"/>
</dbReference>
<reference evidence="3 4" key="1">
    <citation type="submission" date="2015-01" db="EMBL/GenBank/DDBJ databases">
        <title>Genome Assembly of Bacillus badius MTCC 1458.</title>
        <authorList>
            <person name="Verma A."/>
            <person name="Khatri I."/>
            <person name="Mual P."/>
            <person name="Subramanian S."/>
            <person name="Krishnamurthi S."/>
        </authorList>
    </citation>
    <scope>NUCLEOTIDE SEQUENCE [LARGE SCALE GENOMIC DNA]</scope>
    <source>
        <strain evidence="3 4">MTCC 1458</strain>
    </source>
</reference>
<dbReference type="RefSeq" id="WP_052475175.1">
    <property type="nucleotide sequence ID" value="NZ_BSSZ01000009.1"/>
</dbReference>
<dbReference type="SUPFAM" id="SSF47413">
    <property type="entry name" value="lambda repressor-like DNA-binding domains"/>
    <property type="match status" value="1"/>
</dbReference>
<dbReference type="CDD" id="cd00093">
    <property type="entry name" value="HTH_XRE"/>
    <property type="match status" value="1"/>
</dbReference>
<evidence type="ECO:0000256" key="1">
    <source>
        <dbReference type="ARBA" id="ARBA00023125"/>
    </source>
</evidence>
<evidence type="ECO:0000313" key="3">
    <source>
        <dbReference type="EMBL" id="KIL77104.1"/>
    </source>
</evidence>
<sequence length="132" mass="15457">MDNLNTFGKRLKYIRKTKGLTQRELANAIGLDQSAISHFERDKKKPDMDTLKTIADMLNISIDFLLTRTNDPVTYSRNQTDLIKKVNNNPYITAEELTKNYRFIIDGREATQAEIEEAIKYILIQRMMKKRE</sequence>
<evidence type="ECO:0000313" key="4">
    <source>
        <dbReference type="Proteomes" id="UP000031982"/>
    </source>
</evidence>